<dbReference type="EMBL" id="DS268511">
    <property type="protein sequence ID" value="EFO83974.1"/>
    <property type="molecule type" value="Genomic_DNA"/>
</dbReference>
<evidence type="ECO:0000313" key="2">
    <source>
        <dbReference type="Proteomes" id="UP000008281"/>
    </source>
</evidence>
<name>E3N222_CAERE</name>
<dbReference type="InParanoid" id="E3N222"/>
<dbReference type="InterPro" id="IPR021942">
    <property type="entry name" value="DUF3557"/>
</dbReference>
<dbReference type="AlphaFoldDB" id="E3N222"/>
<dbReference type="PANTHER" id="PTHR31379:SF1">
    <property type="entry name" value="F-BOX C PROTEIN-RELATED"/>
    <property type="match status" value="1"/>
</dbReference>
<dbReference type="FunCoup" id="E3N222">
    <property type="interactions" value="426"/>
</dbReference>
<dbReference type="HOGENOM" id="CLU_042576_3_1_1"/>
<keyword evidence="2" id="KW-1185">Reference proteome</keyword>
<reference evidence="1" key="1">
    <citation type="submission" date="2007-07" db="EMBL/GenBank/DDBJ databases">
        <title>PCAP assembly of the Caenorhabditis remanei genome.</title>
        <authorList>
            <consortium name="The Caenorhabditis remanei Sequencing Consortium"/>
            <person name="Wilson R.K."/>
        </authorList>
    </citation>
    <scope>NUCLEOTIDE SEQUENCE [LARGE SCALE GENOMIC DNA]</scope>
    <source>
        <strain evidence="1">PB4641</strain>
    </source>
</reference>
<dbReference type="Pfam" id="PF12078">
    <property type="entry name" value="DUF3557"/>
    <property type="match status" value="1"/>
</dbReference>
<accession>E3N222</accession>
<protein>
    <recommendedName>
        <fullName evidence="3">DUF38 domain-containing protein</fullName>
    </recommendedName>
</protein>
<evidence type="ECO:0000313" key="1">
    <source>
        <dbReference type="EMBL" id="EFO83974.1"/>
    </source>
</evidence>
<gene>
    <name evidence="1" type="ORF">CRE_17439</name>
</gene>
<dbReference type="Proteomes" id="UP000008281">
    <property type="component" value="Unassembled WGS sequence"/>
</dbReference>
<organism evidence="2">
    <name type="scientific">Caenorhabditis remanei</name>
    <name type="common">Caenorhabditis vulgaris</name>
    <dbReference type="NCBI Taxonomy" id="31234"/>
    <lineage>
        <taxon>Eukaryota</taxon>
        <taxon>Metazoa</taxon>
        <taxon>Ecdysozoa</taxon>
        <taxon>Nematoda</taxon>
        <taxon>Chromadorea</taxon>
        <taxon>Rhabditida</taxon>
        <taxon>Rhabditina</taxon>
        <taxon>Rhabditomorpha</taxon>
        <taxon>Rhabditoidea</taxon>
        <taxon>Rhabditidae</taxon>
        <taxon>Peloderinae</taxon>
        <taxon>Caenorhabditis</taxon>
    </lineage>
</organism>
<evidence type="ECO:0008006" key="3">
    <source>
        <dbReference type="Google" id="ProtNLM"/>
    </source>
</evidence>
<dbReference type="PANTHER" id="PTHR31379">
    <property type="entry name" value="F-BOX C PROTEIN-RELATED-RELATED"/>
    <property type="match status" value="1"/>
</dbReference>
<sequence>MALPLSYPGLKCVLENLEAVKRVHIVGRSPGLRKIDKLIPLCLKYFYIMSNDMAINKLYITCDRDEVNFKMNRKIFIRQRVETQEDKMKKLINFFTCGRSIIHVGSLNWNKSSLPNFLPVGMKFRVNSLAAPPWQFDTANPFVDPRSFPLKTMVTIPHTSTFDSHMVTTAATLTLLSCFSVTITLEELKKLNNKRVEFERIRFSKIDIIPLIKYQIETKEATGTTFVVTTDEKLFINEKIREFEQAFGEYRSDLDDVNERFLPGSSRFSIPINNESRIQVYAIEDPEEDGRWKIFIKPVSDILGL</sequence>
<proteinExistence type="predicted"/>